<dbReference type="GeneID" id="115823539"/>
<feature type="compositionally biased region" description="Basic and acidic residues" evidence="3">
    <location>
        <begin position="476"/>
        <end position="498"/>
    </location>
</feature>
<dbReference type="AlphaFoldDB" id="A0A6J2WDA5"/>
<evidence type="ECO:0000313" key="6">
    <source>
        <dbReference type="RefSeq" id="XP_030643460.1"/>
    </source>
</evidence>
<protein>
    <submittedName>
        <fullName evidence="6">Na(+)/H(+) exchange regulatory cofactor NHE-RF3</fullName>
    </submittedName>
</protein>
<keyword evidence="1" id="KW-0677">Repeat</keyword>
<dbReference type="CDD" id="cd06768">
    <property type="entry name" value="PDZ_NHERF-like"/>
    <property type="match status" value="4"/>
</dbReference>
<evidence type="ECO:0000313" key="5">
    <source>
        <dbReference type="Proteomes" id="UP000504632"/>
    </source>
</evidence>
<dbReference type="Pfam" id="PF00595">
    <property type="entry name" value="PDZ"/>
    <property type="match status" value="4"/>
</dbReference>
<dbReference type="GO" id="GO:0043495">
    <property type="term" value="F:protein-membrane adaptor activity"/>
    <property type="evidence" value="ECO:0007669"/>
    <property type="project" value="TreeGrafter"/>
</dbReference>
<reference evidence="6" key="1">
    <citation type="submission" date="2025-08" db="UniProtKB">
        <authorList>
            <consortium name="RefSeq"/>
        </authorList>
    </citation>
    <scope>IDENTIFICATION</scope>
</reference>
<accession>A0A6J2WDA5</accession>
<dbReference type="RefSeq" id="XP_030643460.1">
    <property type="nucleotide sequence ID" value="XM_030787600.1"/>
</dbReference>
<feature type="region of interest" description="Disordered" evidence="3">
    <location>
        <begin position="100"/>
        <end position="119"/>
    </location>
</feature>
<feature type="compositionally biased region" description="Polar residues" evidence="3">
    <location>
        <begin position="100"/>
        <end position="117"/>
    </location>
</feature>
<dbReference type="InterPro" id="IPR001478">
    <property type="entry name" value="PDZ"/>
</dbReference>
<dbReference type="InterPro" id="IPR051067">
    <property type="entry name" value="NHER"/>
</dbReference>
<evidence type="ECO:0000256" key="2">
    <source>
        <dbReference type="ARBA" id="ARBA00038110"/>
    </source>
</evidence>
<name>A0A6J2WDA5_CHACN</name>
<dbReference type="OrthoDB" id="10009200at2759"/>
<evidence type="ECO:0000256" key="1">
    <source>
        <dbReference type="ARBA" id="ARBA00022737"/>
    </source>
</evidence>
<dbReference type="PANTHER" id="PTHR14191">
    <property type="entry name" value="PDZ DOMAIN CONTAINING PROTEIN"/>
    <property type="match status" value="1"/>
</dbReference>
<dbReference type="GO" id="GO:0072659">
    <property type="term" value="P:protein localization to plasma membrane"/>
    <property type="evidence" value="ECO:0007669"/>
    <property type="project" value="TreeGrafter"/>
</dbReference>
<dbReference type="CTD" id="5174"/>
<feature type="domain" description="PDZ" evidence="4">
    <location>
        <begin position="127"/>
        <end position="207"/>
    </location>
</feature>
<dbReference type="GO" id="GO:0016324">
    <property type="term" value="C:apical plasma membrane"/>
    <property type="evidence" value="ECO:0007669"/>
    <property type="project" value="TreeGrafter"/>
</dbReference>
<proteinExistence type="inferred from homology"/>
<dbReference type="SMART" id="SM00228">
    <property type="entry name" value="PDZ"/>
    <property type="match status" value="4"/>
</dbReference>
<dbReference type="GO" id="GO:0005102">
    <property type="term" value="F:signaling receptor binding"/>
    <property type="evidence" value="ECO:0007669"/>
    <property type="project" value="TreeGrafter"/>
</dbReference>
<dbReference type="InParanoid" id="A0A6J2WDA5"/>
<gene>
    <name evidence="6" type="primary">pdzk1</name>
</gene>
<feature type="domain" description="PDZ" evidence="4">
    <location>
        <begin position="235"/>
        <end position="315"/>
    </location>
</feature>
<dbReference type="PROSITE" id="PS50106">
    <property type="entry name" value="PDZ"/>
    <property type="match status" value="4"/>
</dbReference>
<comment type="similarity">
    <text evidence="2">Belongs to the NHER family.</text>
</comment>
<feature type="compositionally biased region" description="Low complexity" evidence="3">
    <location>
        <begin position="512"/>
        <end position="524"/>
    </location>
</feature>
<dbReference type="PANTHER" id="PTHR14191:SF6">
    <property type="entry name" value="NA(+)_H(+) EXCHANGE REGULATORY COFACTOR NHE-RF3-RELATED"/>
    <property type="match status" value="1"/>
</dbReference>
<sequence length="532" mass="58715">MAWTTSRVIYLTKREGRSFGFFLRAEHGEEGHLVRSLEMGGPAELAGMKDGDRIIRVNGTFVDNLEHGQVADMVKRSGMSVTFHILRADAYKQAKANGVDLSQPNSHPGHTKPTLNGVSGPVPKPKLCYLERTSGGFGFSVKSSKNEQGIFMVDVIPSGVADKAGVRLRDRLLEINGENVENATHDQVVQKIKESGNSIMFLLVDEDSDRYYKNKHTRLGVGMATVRHLPLKPRIANMTKGSDGYGYMLRQEPNLKGHYVREIEEGSPADKAGLKDMDRIVAVDGEDADGCTHEQVVAKIRQSGNNCCLLVVDSKTDKMYKQGGASPLLFWEEMKGSLPQSATPEPDLRPPLYPTLNLEDYKPKLCRLEKTSAGFGFHLNGIQGVHGQYIKEVVRGGAADQAGLEDDDMVIEVDGVNVENSTHEEVVSLIRRSGDTLVLLVAGRRAYDYFKAKGIPITTLLLSKDLSQEHSEPALLEQLHEEERREEQREEYVEEITRPDTPPSPARERVISTSSSSSSSSAASVESLDERL</sequence>
<evidence type="ECO:0000259" key="4">
    <source>
        <dbReference type="PROSITE" id="PS50106"/>
    </source>
</evidence>
<dbReference type="Proteomes" id="UP000504632">
    <property type="component" value="Chromosome 10"/>
</dbReference>
<feature type="domain" description="PDZ" evidence="4">
    <location>
        <begin position="365"/>
        <end position="445"/>
    </location>
</feature>
<dbReference type="InterPro" id="IPR036034">
    <property type="entry name" value="PDZ_sf"/>
</dbReference>
<dbReference type="FunCoup" id="A0A6J2WDA5">
    <property type="interactions" value="793"/>
</dbReference>
<dbReference type="SUPFAM" id="SSF50156">
    <property type="entry name" value="PDZ domain-like"/>
    <property type="match status" value="4"/>
</dbReference>
<evidence type="ECO:0000256" key="3">
    <source>
        <dbReference type="SAM" id="MobiDB-lite"/>
    </source>
</evidence>
<organism evidence="5 6">
    <name type="scientific">Chanos chanos</name>
    <name type="common">Milkfish</name>
    <name type="synonym">Mugil chanos</name>
    <dbReference type="NCBI Taxonomy" id="29144"/>
    <lineage>
        <taxon>Eukaryota</taxon>
        <taxon>Metazoa</taxon>
        <taxon>Chordata</taxon>
        <taxon>Craniata</taxon>
        <taxon>Vertebrata</taxon>
        <taxon>Euteleostomi</taxon>
        <taxon>Actinopterygii</taxon>
        <taxon>Neopterygii</taxon>
        <taxon>Teleostei</taxon>
        <taxon>Ostariophysi</taxon>
        <taxon>Gonorynchiformes</taxon>
        <taxon>Chanidae</taxon>
        <taxon>Chanos</taxon>
    </lineage>
</organism>
<feature type="region of interest" description="Disordered" evidence="3">
    <location>
        <begin position="476"/>
        <end position="532"/>
    </location>
</feature>
<dbReference type="Gene3D" id="2.30.42.10">
    <property type="match status" value="4"/>
</dbReference>
<keyword evidence="5" id="KW-1185">Reference proteome</keyword>
<feature type="domain" description="PDZ" evidence="4">
    <location>
        <begin position="8"/>
        <end position="89"/>
    </location>
</feature>